<keyword evidence="3 6" id="KW-0812">Transmembrane</keyword>
<evidence type="ECO:0000256" key="5">
    <source>
        <dbReference type="ARBA" id="ARBA00023136"/>
    </source>
</evidence>
<evidence type="ECO:0000313" key="7">
    <source>
        <dbReference type="EMBL" id="KAB8033410.1"/>
    </source>
</evidence>
<dbReference type="CDD" id="cd10432">
    <property type="entry name" value="BI-1-like_bacterial"/>
    <property type="match status" value="1"/>
</dbReference>
<dbReference type="AlphaFoldDB" id="A0A833JFN8"/>
<reference evidence="7 8" key="1">
    <citation type="submission" date="2019-10" db="EMBL/GenBank/DDBJ databases">
        <title>New genus of Silvanigrellaceae.</title>
        <authorList>
            <person name="Pitt A."/>
            <person name="Hahn M.W."/>
        </authorList>
    </citation>
    <scope>NUCLEOTIDE SEQUENCE [LARGE SCALE GENOMIC DNA]</scope>
    <source>
        <strain evidence="7 8">33A1-SZDP</strain>
    </source>
</reference>
<comment type="subcellular location">
    <subcellularLocation>
        <location evidence="1">Membrane</location>
        <topology evidence="1">Multi-pass membrane protein</topology>
    </subcellularLocation>
</comment>
<evidence type="ECO:0000256" key="1">
    <source>
        <dbReference type="ARBA" id="ARBA00004141"/>
    </source>
</evidence>
<evidence type="ECO:0000256" key="2">
    <source>
        <dbReference type="ARBA" id="ARBA00010350"/>
    </source>
</evidence>
<gene>
    <name evidence="7" type="ORF">GCL57_01535</name>
</gene>
<feature type="transmembrane region" description="Helical" evidence="6">
    <location>
        <begin position="161"/>
        <end position="182"/>
    </location>
</feature>
<protein>
    <submittedName>
        <fullName evidence="7">BAX inhibitor (BI)-1/YccA family protein</fullName>
    </submittedName>
</protein>
<comment type="caution">
    <text evidence="7">The sequence shown here is derived from an EMBL/GenBank/DDBJ whole genome shotgun (WGS) entry which is preliminary data.</text>
</comment>
<evidence type="ECO:0000256" key="3">
    <source>
        <dbReference type="ARBA" id="ARBA00022692"/>
    </source>
</evidence>
<evidence type="ECO:0000256" key="4">
    <source>
        <dbReference type="ARBA" id="ARBA00022989"/>
    </source>
</evidence>
<accession>A0A833JFN8</accession>
<dbReference type="PANTHER" id="PTHR23291">
    <property type="entry name" value="BAX INHIBITOR-RELATED"/>
    <property type="match status" value="1"/>
</dbReference>
<keyword evidence="4 6" id="KW-1133">Transmembrane helix</keyword>
<comment type="similarity">
    <text evidence="2 6">Belongs to the BI1 family.</text>
</comment>
<evidence type="ECO:0000256" key="6">
    <source>
        <dbReference type="RuleBase" id="RU004379"/>
    </source>
</evidence>
<keyword evidence="8" id="KW-1185">Reference proteome</keyword>
<feature type="transmembrane region" description="Helical" evidence="6">
    <location>
        <begin position="46"/>
        <end position="66"/>
    </location>
</feature>
<evidence type="ECO:0000313" key="8">
    <source>
        <dbReference type="Proteomes" id="UP000442694"/>
    </source>
</evidence>
<name>A0A833JFN8_9BACT</name>
<dbReference type="EMBL" id="WFLN01000004">
    <property type="protein sequence ID" value="KAB8033410.1"/>
    <property type="molecule type" value="Genomic_DNA"/>
</dbReference>
<dbReference type="Pfam" id="PF01027">
    <property type="entry name" value="Bax1-I"/>
    <property type="match status" value="1"/>
</dbReference>
<dbReference type="PANTHER" id="PTHR23291:SF50">
    <property type="entry name" value="PROTEIN LIFEGUARD 4"/>
    <property type="match status" value="1"/>
</dbReference>
<sequence length="260" mass="27836">MHNYFYMRKDLNMGFNSFQNNGGDWMQSAGKNAVAQSVASKTIAGVYGWMAFGVLLSAMVGMGLIQSGGLQAILSMGSGVFIALMIVQIGLVIGMSFAANKLSATALKGMFLLYASLTGITFATIMVIYPIGNVVALFAVAALGFTALAVFGAVTKKNLGFMSTFLMMGLFMIIGVGIINMFVHSEMLRTFTGWAGILVFSGLTAYDSQRIREGAYSLSLQSAGDSQAMGKFMIFGALTMYLNFINLFISLLQIFGGRKD</sequence>
<dbReference type="InterPro" id="IPR006214">
    <property type="entry name" value="Bax_inhibitor_1-related"/>
</dbReference>
<dbReference type="GO" id="GO:0005886">
    <property type="term" value="C:plasma membrane"/>
    <property type="evidence" value="ECO:0007669"/>
    <property type="project" value="TreeGrafter"/>
</dbReference>
<organism evidence="7 8">
    <name type="scientific">Fluviispira multicolorata</name>
    <dbReference type="NCBI Taxonomy" id="2654512"/>
    <lineage>
        <taxon>Bacteria</taxon>
        <taxon>Pseudomonadati</taxon>
        <taxon>Bdellovibrionota</taxon>
        <taxon>Oligoflexia</taxon>
        <taxon>Silvanigrellales</taxon>
        <taxon>Silvanigrellaceae</taxon>
        <taxon>Fluviispira</taxon>
    </lineage>
</organism>
<keyword evidence="5 6" id="KW-0472">Membrane</keyword>
<feature type="transmembrane region" description="Helical" evidence="6">
    <location>
        <begin position="72"/>
        <end position="99"/>
    </location>
</feature>
<proteinExistence type="inferred from homology"/>
<feature type="transmembrane region" description="Helical" evidence="6">
    <location>
        <begin position="111"/>
        <end position="129"/>
    </location>
</feature>
<dbReference type="Proteomes" id="UP000442694">
    <property type="component" value="Unassembled WGS sequence"/>
</dbReference>
<feature type="transmembrane region" description="Helical" evidence="6">
    <location>
        <begin position="135"/>
        <end position="154"/>
    </location>
</feature>
<feature type="transmembrane region" description="Helical" evidence="6">
    <location>
        <begin position="232"/>
        <end position="255"/>
    </location>
</feature>